<protein>
    <submittedName>
        <fullName evidence="1">Uncharacterized protein</fullName>
    </submittedName>
</protein>
<dbReference type="EMBL" id="BPLQ01000443">
    <property type="protein sequence ID" value="GIX71382.1"/>
    <property type="molecule type" value="Genomic_DNA"/>
</dbReference>
<accession>A0AAV4MID0</accession>
<name>A0AAV4MID0_9ARAC</name>
<proteinExistence type="predicted"/>
<sequence>MAARSYRSADKNLIIDIVIGRVECRSAHKELPDKLTRTWPGHNESCFLTGAYGAPISKPRRIPRMPAHGAVLMKCRPRSLAANLLLDTLRYSRVY</sequence>
<keyword evidence="2" id="KW-1185">Reference proteome</keyword>
<organism evidence="1 2">
    <name type="scientific">Caerostris darwini</name>
    <dbReference type="NCBI Taxonomy" id="1538125"/>
    <lineage>
        <taxon>Eukaryota</taxon>
        <taxon>Metazoa</taxon>
        <taxon>Ecdysozoa</taxon>
        <taxon>Arthropoda</taxon>
        <taxon>Chelicerata</taxon>
        <taxon>Arachnida</taxon>
        <taxon>Araneae</taxon>
        <taxon>Araneomorphae</taxon>
        <taxon>Entelegynae</taxon>
        <taxon>Araneoidea</taxon>
        <taxon>Araneidae</taxon>
        <taxon>Caerostris</taxon>
    </lineage>
</organism>
<dbReference type="AlphaFoldDB" id="A0AAV4MID0"/>
<comment type="caution">
    <text evidence="1">The sequence shown here is derived from an EMBL/GenBank/DDBJ whole genome shotgun (WGS) entry which is preliminary data.</text>
</comment>
<dbReference type="Proteomes" id="UP001054837">
    <property type="component" value="Unassembled WGS sequence"/>
</dbReference>
<gene>
    <name evidence="1" type="ORF">CDAR_602441</name>
</gene>
<reference evidence="1 2" key="1">
    <citation type="submission" date="2021-06" db="EMBL/GenBank/DDBJ databases">
        <title>Caerostris darwini draft genome.</title>
        <authorList>
            <person name="Kono N."/>
            <person name="Arakawa K."/>
        </authorList>
    </citation>
    <scope>NUCLEOTIDE SEQUENCE [LARGE SCALE GENOMIC DNA]</scope>
</reference>
<evidence type="ECO:0000313" key="1">
    <source>
        <dbReference type="EMBL" id="GIX71382.1"/>
    </source>
</evidence>
<evidence type="ECO:0000313" key="2">
    <source>
        <dbReference type="Proteomes" id="UP001054837"/>
    </source>
</evidence>